<proteinExistence type="predicted"/>
<accession>A0ACB8TYP5</accession>
<evidence type="ECO:0000313" key="2">
    <source>
        <dbReference type="Proteomes" id="UP001055072"/>
    </source>
</evidence>
<name>A0ACB8TYP5_9APHY</name>
<reference evidence="1" key="1">
    <citation type="journal article" date="2021" name="Environ. Microbiol.">
        <title>Gene family expansions and transcriptome signatures uncover fungal adaptations to wood decay.</title>
        <authorList>
            <person name="Hage H."/>
            <person name="Miyauchi S."/>
            <person name="Viragh M."/>
            <person name="Drula E."/>
            <person name="Min B."/>
            <person name="Chaduli D."/>
            <person name="Navarro D."/>
            <person name="Favel A."/>
            <person name="Norest M."/>
            <person name="Lesage-Meessen L."/>
            <person name="Balint B."/>
            <person name="Merenyi Z."/>
            <person name="de Eugenio L."/>
            <person name="Morin E."/>
            <person name="Martinez A.T."/>
            <person name="Baldrian P."/>
            <person name="Stursova M."/>
            <person name="Martinez M.J."/>
            <person name="Novotny C."/>
            <person name="Magnuson J.K."/>
            <person name="Spatafora J.W."/>
            <person name="Maurice S."/>
            <person name="Pangilinan J."/>
            <person name="Andreopoulos W."/>
            <person name="LaButti K."/>
            <person name="Hundley H."/>
            <person name="Na H."/>
            <person name="Kuo A."/>
            <person name="Barry K."/>
            <person name="Lipzen A."/>
            <person name="Henrissat B."/>
            <person name="Riley R."/>
            <person name="Ahrendt S."/>
            <person name="Nagy L.G."/>
            <person name="Grigoriev I.V."/>
            <person name="Martin F."/>
            <person name="Rosso M.N."/>
        </authorList>
    </citation>
    <scope>NUCLEOTIDE SEQUENCE</scope>
    <source>
        <strain evidence="1">CBS 384.51</strain>
    </source>
</reference>
<protein>
    <submittedName>
        <fullName evidence="1">NADH:flavin oxidoreductase/NADH oxidase</fullName>
    </submittedName>
</protein>
<evidence type="ECO:0000313" key="1">
    <source>
        <dbReference type="EMBL" id="KAI0087192.1"/>
    </source>
</evidence>
<keyword evidence="2" id="KW-1185">Reference proteome</keyword>
<comment type="caution">
    <text evidence="1">The sequence shown here is derived from an EMBL/GenBank/DDBJ whole genome shotgun (WGS) entry which is preliminary data.</text>
</comment>
<dbReference type="EMBL" id="MU274919">
    <property type="protein sequence ID" value="KAI0087192.1"/>
    <property type="molecule type" value="Genomic_DNA"/>
</dbReference>
<gene>
    <name evidence="1" type="ORF">BDY19DRAFT_893529</name>
</gene>
<dbReference type="Proteomes" id="UP001055072">
    <property type="component" value="Unassembled WGS sequence"/>
</dbReference>
<sequence length="366" mass="40776">MSGSSTSRLFEPVVVGELDLAHRVVLAPLTRTRADVHFVPSELMVEYYTQRGSVAGTLLITEAVTIAPEAGGRPHVPGISSEEQIVAWKRVTDGVHQKGSFIFAQLRAYGRAGDPNFLKTQNPPYYLVSSSNVSLTGKQAPRPLTISEIHHYIELYTQAAVNAIKAGFDGVELHAANGYLIDQFTSSRSNTRTDEWGGESIENRTRFVLAIVDSVVRAIGEKRTAIRLSPWSNFLEMRMDDPKPTYTYLVAQLVERFPNLAYIHVVEPGIQGNSECKVTGEASNDFIRELWSPRPLISAGLYTRESGIRVADSKGDLIAYGRPFISNPDLPTRLLKDYPLTKPDPSTFYKYEDPNGYIDYPTYKQE</sequence>
<organism evidence="1 2">
    <name type="scientific">Irpex rosettiformis</name>
    <dbReference type="NCBI Taxonomy" id="378272"/>
    <lineage>
        <taxon>Eukaryota</taxon>
        <taxon>Fungi</taxon>
        <taxon>Dikarya</taxon>
        <taxon>Basidiomycota</taxon>
        <taxon>Agaricomycotina</taxon>
        <taxon>Agaricomycetes</taxon>
        <taxon>Polyporales</taxon>
        <taxon>Irpicaceae</taxon>
        <taxon>Irpex</taxon>
    </lineage>
</organism>